<protein>
    <submittedName>
        <fullName evidence="6">CDC48 family ATPase of the AAA+ class</fullName>
    </submittedName>
</protein>
<proteinExistence type="inferred from homology"/>
<dbReference type="Gene3D" id="1.10.8.60">
    <property type="match status" value="1"/>
</dbReference>
<comment type="similarity">
    <text evidence="4">Belongs to the AAA ATPase family.</text>
</comment>
<evidence type="ECO:0000313" key="7">
    <source>
        <dbReference type="Proteomes" id="UP000197679"/>
    </source>
</evidence>
<sequence>MFILVQVLAIAGCTLCFYALNCYYFIYFYCYFNLVIMFDSVKFEDILEDLKTLRLDKALKDCQKYEKGFASDSASNKYMTEFIASCVGINKLNSSLARDYAFKLIKIDPNDISKIMLSASYLIENDYENSVKSITDIIQNSSSDSYLQLSYINQKPAMYVIASLVMFGSGDVQDALSMVKYAISEDVKGRFLGSELLIEAMIYVSKNDNARAMADLTNALQLGYKSNQETVDKLLKFARGGNNEYSRLMPIFYDVRTDFIKDLSYDMIYNVVFKSTKNDYYSGEMNTNSTGVTSFASAEKPKERYSDLVDMEDQKDELSKYIIYPLKYSNNLSSYGIKVGGGVLLYGPPGCGKTYVVMATAGEAEVKFIDVKIPDVIDALVGNTEKNIHNLFEYARENSPSILFFDELDALGVSRDETGNAPWMRQAVNTMLSEMNNLYDKGYKVLVVGATNEPWLIDPALRRSGRFGNIMYIPPPTKPIRVKLFQSYLKGKPISDDIDFDKLGELTKGASHSDIKSICEDSSREVWAKSIKSNTPNLPIGMNDLLTSLSKIKFVVPEWYRSAVNYLGDGLNDYPELKDDMLRFFNKGQG</sequence>
<gene>
    <name evidence="6" type="ORF">Mia14_0219</name>
</gene>
<evidence type="ECO:0000259" key="5">
    <source>
        <dbReference type="SMART" id="SM00382"/>
    </source>
</evidence>
<dbReference type="Pfam" id="PF00004">
    <property type="entry name" value="AAA"/>
    <property type="match status" value="1"/>
</dbReference>
<dbReference type="EMBL" id="CP019964">
    <property type="protein sequence ID" value="ASI13553.1"/>
    <property type="molecule type" value="Genomic_DNA"/>
</dbReference>
<feature type="domain" description="AAA+ ATPase" evidence="5">
    <location>
        <begin position="339"/>
        <end position="477"/>
    </location>
</feature>
<keyword evidence="3" id="KW-0175">Coiled coil</keyword>
<evidence type="ECO:0000256" key="4">
    <source>
        <dbReference type="RuleBase" id="RU003651"/>
    </source>
</evidence>
<evidence type="ECO:0000256" key="2">
    <source>
        <dbReference type="ARBA" id="ARBA00022840"/>
    </source>
</evidence>
<name>A0A218NM65_9ARCH</name>
<dbReference type="FunFam" id="3.40.50.300:FF:001025">
    <property type="entry name" value="ATPase family, AAA domain-containing 2B"/>
    <property type="match status" value="1"/>
</dbReference>
<dbReference type="PROSITE" id="PS00674">
    <property type="entry name" value="AAA"/>
    <property type="match status" value="1"/>
</dbReference>
<dbReference type="InterPro" id="IPR027417">
    <property type="entry name" value="P-loop_NTPase"/>
</dbReference>
<evidence type="ECO:0000256" key="1">
    <source>
        <dbReference type="ARBA" id="ARBA00022741"/>
    </source>
</evidence>
<dbReference type="InterPro" id="IPR003960">
    <property type="entry name" value="ATPase_AAA_CS"/>
</dbReference>
<dbReference type="InterPro" id="IPR050168">
    <property type="entry name" value="AAA_ATPase_domain"/>
</dbReference>
<dbReference type="KEGG" id="marh:Mia14_0219"/>
<organism evidence="6 7">
    <name type="scientific">Candidatus Mancarchaeum acidiphilum</name>
    <dbReference type="NCBI Taxonomy" id="1920749"/>
    <lineage>
        <taxon>Archaea</taxon>
        <taxon>Candidatus Micrarchaeota</taxon>
        <taxon>Candidatus Mancarchaeum</taxon>
    </lineage>
</organism>
<dbReference type="InterPro" id="IPR003959">
    <property type="entry name" value="ATPase_AAA_core"/>
</dbReference>
<dbReference type="SUPFAM" id="SSF52540">
    <property type="entry name" value="P-loop containing nucleoside triphosphate hydrolases"/>
    <property type="match status" value="1"/>
</dbReference>
<dbReference type="Gene3D" id="3.40.50.300">
    <property type="entry name" value="P-loop containing nucleotide triphosphate hydrolases"/>
    <property type="match status" value="1"/>
</dbReference>
<dbReference type="SMART" id="SM00382">
    <property type="entry name" value="AAA"/>
    <property type="match status" value="1"/>
</dbReference>
<evidence type="ECO:0000313" key="6">
    <source>
        <dbReference type="EMBL" id="ASI13553.1"/>
    </source>
</evidence>
<reference evidence="6 7" key="1">
    <citation type="journal article" date="2017" name="Nat. Commun.">
        <title>'ARMAN' archaea depend on association with euryarchaeal host in culture and in situ.</title>
        <authorList>
            <person name="Golyshina O."/>
            <person name="Toshchakov S."/>
            <person name="Makarova K."/>
            <person name="Gavrilov S."/>
            <person name="Korzhenkov A."/>
            <person name="La Cono V."/>
            <person name="Arcadi E."/>
            <person name="Nechitaylo T."/>
            <person name="Ferrer M."/>
            <person name="Kublanov I."/>
            <person name="Wolf Y."/>
            <person name="Yakimov M."/>
            <person name="Golyshin P."/>
            <person name="Slesarev A."/>
            <person name="Kozyavkin S."/>
        </authorList>
    </citation>
    <scope>NUCLEOTIDE SEQUENCE [LARGE SCALE GENOMIC DNA]</scope>
    <source>
        <strain evidence="6 7">Mia14</strain>
    </source>
</reference>
<dbReference type="Proteomes" id="UP000197679">
    <property type="component" value="Chromosome"/>
</dbReference>
<keyword evidence="2 4" id="KW-0067">ATP-binding</keyword>
<keyword evidence="1 4" id="KW-0547">Nucleotide-binding</keyword>
<accession>A0A218NM65</accession>
<dbReference type="InterPro" id="IPR003593">
    <property type="entry name" value="AAA+_ATPase"/>
</dbReference>
<dbReference type="PANTHER" id="PTHR23077">
    <property type="entry name" value="AAA-FAMILY ATPASE"/>
    <property type="match status" value="1"/>
</dbReference>
<keyword evidence="7" id="KW-1185">Reference proteome</keyword>
<dbReference type="PANTHER" id="PTHR23077:SF171">
    <property type="entry name" value="NUCLEAR VALOSIN-CONTAINING PROTEIN-LIKE"/>
    <property type="match status" value="1"/>
</dbReference>
<dbReference type="GO" id="GO:0016887">
    <property type="term" value="F:ATP hydrolysis activity"/>
    <property type="evidence" value="ECO:0007669"/>
    <property type="project" value="InterPro"/>
</dbReference>
<evidence type="ECO:0000256" key="3">
    <source>
        <dbReference type="ARBA" id="ARBA00023054"/>
    </source>
</evidence>
<dbReference type="GO" id="GO:0005524">
    <property type="term" value="F:ATP binding"/>
    <property type="evidence" value="ECO:0007669"/>
    <property type="project" value="UniProtKB-KW"/>
</dbReference>
<dbReference type="AlphaFoldDB" id="A0A218NM65"/>